<keyword evidence="1" id="KW-1133">Transmembrane helix</keyword>
<dbReference type="AlphaFoldDB" id="A0A140L4Y5"/>
<accession>A0A140L4Y5</accession>
<name>A0A140L4Y5_9FIRM</name>
<evidence type="ECO:0000313" key="3">
    <source>
        <dbReference type="Proteomes" id="UP000070456"/>
    </source>
</evidence>
<gene>
    <name evidence="2" type="ORF">AN619_16060</name>
</gene>
<dbReference type="RefSeq" id="WP_068556202.1">
    <property type="nucleotide sequence ID" value="NZ_LOEE01000032.1"/>
</dbReference>
<keyword evidence="1" id="KW-0472">Membrane</keyword>
<protein>
    <submittedName>
        <fullName evidence="2">Uncharacterized protein</fullName>
    </submittedName>
</protein>
<keyword evidence="3" id="KW-1185">Reference proteome</keyword>
<keyword evidence="1" id="KW-0812">Transmembrane</keyword>
<proteinExistence type="predicted"/>
<evidence type="ECO:0000313" key="2">
    <source>
        <dbReference type="EMBL" id="KXG75610.1"/>
    </source>
</evidence>
<dbReference type="Proteomes" id="UP000070456">
    <property type="component" value="Unassembled WGS sequence"/>
</dbReference>
<organism evidence="2 3">
    <name type="scientific">Thermotalea metallivorans</name>
    <dbReference type="NCBI Taxonomy" id="520762"/>
    <lineage>
        <taxon>Bacteria</taxon>
        <taxon>Bacillati</taxon>
        <taxon>Bacillota</taxon>
        <taxon>Clostridia</taxon>
        <taxon>Peptostreptococcales</taxon>
        <taxon>Thermotaleaceae</taxon>
        <taxon>Thermotalea</taxon>
    </lineage>
</organism>
<reference evidence="2 3" key="1">
    <citation type="submission" date="2015-12" db="EMBL/GenBank/DDBJ databases">
        <title>Draft genome sequence of the thermoanaerobe Thermotalea metallivorans, an isolate from the runoff channel of the Great Artesian Basin, Australia.</title>
        <authorList>
            <person name="Patel B.K."/>
        </authorList>
    </citation>
    <scope>NUCLEOTIDE SEQUENCE [LARGE SCALE GENOMIC DNA]</scope>
    <source>
        <strain evidence="2 3">B2-1</strain>
    </source>
</reference>
<feature type="transmembrane region" description="Helical" evidence="1">
    <location>
        <begin position="6"/>
        <end position="30"/>
    </location>
</feature>
<evidence type="ECO:0000256" key="1">
    <source>
        <dbReference type="SAM" id="Phobius"/>
    </source>
</evidence>
<dbReference type="EMBL" id="LOEE01000032">
    <property type="protein sequence ID" value="KXG75610.1"/>
    <property type="molecule type" value="Genomic_DNA"/>
</dbReference>
<comment type="caution">
    <text evidence="2">The sequence shown here is derived from an EMBL/GenBank/DDBJ whole genome shotgun (WGS) entry which is preliminary data.</text>
</comment>
<sequence>MNFFRYGLPMVSGLFVLVNLGIIIYMVYLFHILATSNKQIAESMQILVNKIDKLGNKDSL</sequence>